<dbReference type="SUPFAM" id="SSF52047">
    <property type="entry name" value="RNI-like"/>
    <property type="match status" value="1"/>
</dbReference>
<sequence>MCKDSMASTKIRFQELPVDILDPIIQCLTDRRDWTSCALVNRDFNRISTPLLYHSLDSRATSNTSVTLHPCQTLLQRPELAQHVRRVTESASIHRMALYNLTEDAARALALCKSLESFTWISTDDSKSAFVLHEFLTVLRELPIARIKIRAHADIGNENWEKLITLSGLESVSWFCMEGPPRVLQGWCEVLGPTLTHLELGRCAGVPSSVLISVLLQLPKLESLLLKGAAAAAVTKILCLLPNLKQLDTEYLPSSSSHSYTRSLISFGDAVDKPRSPLRELIIRASSLDSVTGPDMLWAWILENTEGAGASLEVFKLHAFVHAFSHLVLPRSLITGLAGFHGSTLRRFFASAQLSLTDIELLCTAFPLLEYIACSHWIEAGPDGLDSLKSAIAKGKNLRALRLIIQTRRRSHSLSAVEAADVMLRSEDSKLRFLAVDGSQFTGKWHLVNDADDVSAEELPKRRDYQRIYNSSGQLRTLKFIVTKTERTDSGEDW</sequence>
<dbReference type="AlphaFoldDB" id="A0A5C3L0Q4"/>
<dbReference type="Pfam" id="PF12937">
    <property type="entry name" value="F-box-like"/>
    <property type="match status" value="1"/>
</dbReference>
<protein>
    <recommendedName>
        <fullName evidence="1">F-box domain-containing protein</fullName>
    </recommendedName>
</protein>
<dbReference type="InterPro" id="IPR001810">
    <property type="entry name" value="F-box_dom"/>
</dbReference>
<evidence type="ECO:0000313" key="2">
    <source>
        <dbReference type="EMBL" id="TFK26285.1"/>
    </source>
</evidence>
<dbReference type="Proteomes" id="UP000307440">
    <property type="component" value="Unassembled WGS sequence"/>
</dbReference>
<proteinExistence type="predicted"/>
<dbReference type="Gene3D" id="3.80.10.10">
    <property type="entry name" value="Ribonuclease Inhibitor"/>
    <property type="match status" value="1"/>
</dbReference>
<dbReference type="InterPro" id="IPR032675">
    <property type="entry name" value="LRR_dom_sf"/>
</dbReference>
<dbReference type="EMBL" id="ML210176">
    <property type="protein sequence ID" value="TFK26285.1"/>
    <property type="molecule type" value="Genomic_DNA"/>
</dbReference>
<dbReference type="STRING" id="230819.A0A5C3L0Q4"/>
<accession>A0A5C3L0Q4</accession>
<keyword evidence="3" id="KW-1185">Reference proteome</keyword>
<dbReference type="OrthoDB" id="5297217at2759"/>
<gene>
    <name evidence="2" type="ORF">FA15DRAFT_667577</name>
</gene>
<evidence type="ECO:0000259" key="1">
    <source>
        <dbReference type="Pfam" id="PF12937"/>
    </source>
</evidence>
<reference evidence="2 3" key="1">
    <citation type="journal article" date="2019" name="Nat. Ecol. Evol.">
        <title>Megaphylogeny resolves global patterns of mushroom evolution.</title>
        <authorList>
            <person name="Varga T."/>
            <person name="Krizsan K."/>
            <person name="Foldi C."/>
            <person name="Dima B."/>
            <person name="Sanchez-Garcia M."/>
            <person name="Sanchez-Ramirez S."/>
            <person name="Szollosi G.J."/>
            <person name="Szarkandi J.G."/>
            <person name="Papp V."/>
            <person name="Albert L."/>
            <person name="Andreopoulos W."/>
            <person name="Angelini C."/>
            <person name="Antonin V."/>
            <person name="Barry K.W."/>
            <person name="Bougher N.L."/>
            <person name="Buchanan P."/>
            <person name="Buyck B."/>
            <person name="Bense V."/>
            <person name="Catcheside P."/>
            <person name="Chovatia M."/>
            <person name="Cooper J."/>
            <person name="Damon W."/>
            <person name="Desjardin D."/>
            <person name="Finy P."/>
            <person name="Geml J."/>
            <person name="Haridas S."/>
            <person name="Hughes K."/>
            <person name="Justo A."/>
            <person name="Karasinski D."/>
            <person name="Kautmanova I."/>
            <person name="Kiss B."/>
            <person name="Kocsube S."/>
            <person name="Kotiranta H."/>
            <person name="LaButti K.M."/>
            <person name="Lechner B.E."/>
            <person name="Liimatainen K."/>
            <person name="Lipzen A."/>
            <person name="Lukacs Z."/>
            <person name="Mihaltcheva S."/>
            <person name="Morgado L.N."/>
            <person name="Niskanen T."/>
            <person name="Noordeloos M.E."/>
            <person name="Ohm R.A."/>
            <person name="Ortiz-Santana B."/>
            <person name="Ovrebo C."/>
            <person name="Racz N."/>
            <person name="Riley R."/>
            <person name="Savchenko A."/>
            <person name="Shiryaev A."/>
            <person name="Soop K."/>
            <person name="Spirin V."/>
            <person name="Szebenyi C."/>
            <person name="Tomsovsky M."/>
            <person name="Tulloss R.E."/>
            <person name="Uehling J."/>
            <person name="Grigoriev I.V."/>
            <person name="Vagvolgyi C."/>
            <person name="Papp T."/>
            <person name="Martin F.M."/>
            <person name="Miettinen O."/>
            <person name="Hibbett D.S."/>
            <person name="Nagy L.G."/>
        </authorList>
    </citation>
    <scope>NUCLEOTIDE SEQUENCE [LARGE SCALE GENOMIC DNA]</scope>
    <source>
        <strain evidence="2 3">CBS 121175</strain>
    </source>
</reference>
<name>A0A5C3L0Q4_COPMA</name>
<organism evidence="2 3">
    <name type="scientific">Coprinopsis marcescibilis</name>
    <name type="common">Agaric fungus</name>
    <name type="synonym">Psathyrella marcescibilis</name>
    <dbReference type="NCBI Taxonomy" id="230819"/>
    <lineage>
        <taxon>Eukaryota</taxon>
        <taxon>Fungi</taxon>
        <taxon>Dikarya</taxon>
        <taxon>Basidiomycota</taxon>
        <taxon>Agaricomycotina</taxon>
        <taxon>Agaricomycetes</taxon>
        <taxon>Agaricomycetidae</taxon>
        <taxon>Agaricales</taxon>
        <taxon>Agaricineae</taxon>
        <taxon>Psathyrellaceae</taxon>
        <taxon>Coprinopsis</taxon>
    </lineage>
</organism>
<feature type="domain" description="F-box" evidence="1">
    <location>
        <begin position="13"/>
        <end position="57"/>
    </location>
</feature>
<evidence type="ECO:0000313" key="3">
    <source>
        <dbReference type="Proteomes" id="UP000307440"/>
    </source>
</evidence>